<gene>
    <name evidence="2" type="ORF">KZ829_23445</name>
</gene>
<name>A0ABS7B7U1_9ACTN</name>
<dbReference type="InterPro" id="IPR041657">
    <property type="entry name" value="HTH_17"/>
</dbReference>
<keyword evidence="3" id="KW-1185">Reference proteome</keyword>
<evidence type="ECO:0000313" key="3">
    <source>
        <dbReference type="Proteomes" id="UP001519863"/>
    </source>
</evidence>
<dbReference type="RefSeq" id="WP_220146065.1">
    <property type="nucleotide sequence ID" value="NZ_JAHXZI010000012.1"/>
</dbReference>
<dbReference type="InterPro" id="IPR009061">
    <property type="entry name" value="DNA-bd_dom_put_sf"/>
</dbReference>
<proteinExistence type="predicted"/>
<dbReference type="InterPro" id="IPR036388">
    <property type="entry name" value="WH-like_DNA-bd_sf"/>
</dbReference>
<dbReference type="Gene3D" id="1.10.10.10">
    <property type="entry name" value="Winged helix-like DNA-binding domain superfamily/Winged helix DNA-binding domain"/>
    <property type="match status" value="1"/>
</dbReference>
<accession>A0ABS7B7U1</accession>
<sequence length="65" mass="7651">MARTTPEEALWEIDQVAEYLRVPKATLYTWRKRNYGPPGARVGRSIRYDPADVRQWFRDQVKVAA</sequence>
<protein>
    <submittedName>
        <fullName evidence="2">Helix-turn-helix domain-containing protein</fullName>
    </submittedName>
</protein>
<dbReference type="SUPFAM" id="SSF46955">
    <property type="entry name" value="Putative DNA-binding domain"/>
    <property type="match status" value="1"/>
</dbReference>
<comment type="caution">
    <text evidence="2">The sequence shown here is derived from an EMBL/GenBank/DDBJ whole genome shotgun (WGS) entry which is preliminary data.</text>
</comment>
<feature type="domain" description="Helix-turn-helix" evidence="1">
    <location>
        <begin position="13"/>
        <end position="60"/>
    </location>
</feature>
<reference evidence="2 3" key="1">
    <citation type="journal article" date="2013" name="Antonie Van Leeuwenhoek">
        <title>Actinoplanes hulinensis sp. nov., a novel actinomycete isolated from soybean root (Glycine max (L.) Merr).</title>
        <authorList>
            <person name="Shen Y."/>
            <person name="Liu C."/>
            <person name="Wang X."/>
            <person name="Zhao J."/>
            <person name="Jia F."/>
            <person name="Zhang Y."/>
            <person name="Wang L."/>
            <person name="Yang D."/>
            <person name="Xiang W."/>
        </authorList>
    </citation>
    <scope>NUCLEOTIDE SEQUENCE [LARGE SCALE GENOMIC DNA]</scope>
    <source>
        <strain evidence="2 3">NEAU-M9</strain>
    </source>
</reference>
<evidence type="ECO:0000259" key="1">
    <source>
        <dbReference type="Pfam" id="PF12728"/>
    </source>
</evidence>
<dbReference type="Pfam" id="PF12728">
    <property type="entry name" value="HTH_17"/>
    <property type="match status" value="1"/>
</dbReference>
<organism evidence="2 3">
    <name type="scientific">Actinoplanes hulinensis</name>
    <dbReference type="NCBI Taxonomy" id="1144547"/>
    <lineage>
        <taxon>Bacteria</taxon>
        <taxon>Bacillati</taxon>
        <taxon>Actinomycetota</taxon>
        <taxon>Actinomycetes</taxon>
        <taxon>Micromonosporales</taxon>
        <taxon>Micromonosporaceae</taxon>
        <taxon>Actinoplanes</taxon>
    </lineage>
</organism>
<evidence type="ECO:0000313" key="2">
    <source>
        <dbReference type="EMBL" id="MBW6436701.1"/>
    </source>
</evidence>
<dbReference type="Proteomes" id="UP001519863">
    <property type="component" value="Unassembled WGS sequence"/>
</dbReference>
<dbReference type="EMBL" id="JAHXZI010000012">
    <property type="protein sequence ID" value="MBW6436701.1"/>
    <property type="molecule type" value="Genomic_DNA"/>
</dbReference>